<evidence type="ECO:0000256" key="11">
    <source>
        <dbReference type="ARBA" id="ARBA00023053"/>
    </source>
</evidence>
<dbReference type="AlphaFoldDB" id="A0A126V1E2"/>
<name>A0A126V1E2_9RHOB</name>
<keyword evidence="6" id="KW-0288">FMN</keyword>
<evidence type="ECO:0000313" key="18">
    <source>
        <dbReference type="Proteomes" id="UP000070371"/>
    </source>
</evidence>
<evidence type="ECO:0000256" key="15">
    <source>
        <dbReference type="ARBA" id="ARBA00023201"/>
    </source>
</evidence>
<evidence type="ECO:0000259" key="16">
    <source>
        <dbReference type="SMART" id="SM00900"/>
    </source>
</evidence>
<evidence type="ECO:0000256" key="6">
    <source>
        <dbReference type="ARBA" id="ARBA00022643"/>
    </source>
</evidence>
<keyword evidence="5" id="KW-0285">Flavoprotein</keyword>
<protein>
    <recommendedName>
        <fullName evidence="16">FMN-binding domain-containing protein</fullName>
    </recommendedName>
</protein>
<dbReference type="OrthoDB" id="9786835at2"/>
<keyword evidence="9" id="KW-1133">Transmembrane helix</keyword>
<dbReference type="PANTHER" id="PTHR37838:SF1">
    <property type="entry name" value="NA(+)-TRANSLOCATING NADH-QUINONE REDUCTASE SUBUNIT C"/>
    <property type="match status" value="1"/>
</dbReference>
<dbReference type="SMART" id="SM00900">
    <property type="entry name" value="FMN_bind"/>
    <property type="match status" value="1"/>
</dbReference>
<keyword evidence="13" id="KW-0830">Ubiquinone</keyword>
<accession>A0A126V1E2</accession>
<keyword evidence="1" id="KW-0813">Transport</keyword>
<dbReference type="Proteomes" id="UP000070371">
    <property type="component" value="Chromosome"/>
</dbReference>
<evidence type="ECO:0000256" key="5">
    <source>
        <dbReference type="ARBA" id="ARBA00022630"/>
    </source>
</evidence>
<keyword evidence="3" id="KW-0997">Cell inner membrane</keyword>
<keyword evidence="10" id="KW-0520">NAD</keyword>
<keyword evidence="8" id="KW-1278">Translocase</keyword>
<keyword evidence="14" id="KW-0472">Membrane</keyword>
<evidence type="ECO:0000256" key="1">
    <source>
        <dbReference type="ARBA" id="ARBA00022448"/>
    </source>
</evidence>
<sequence length="159" mass="16806">MISSRRRPIQAKAPPLRPEVDLAAIKVRPNHAPVYFIRGNKGLSLVVLPIYGAGYQSTLRADLALEGDLNTVAGLSIYEQGETPGLGSRVTDPAWLAQWSGKQTANTAGEITISVVRGTGATPFEVDGIAGATRSTTGLSNLVRFWLGTDGYGPFAEAP</sequence>
<evidence type="ECO:0000256" key="4">
    <source>
        <dbReference type="ARBA" id="ARBA00022553"/>
    </source>
</evidence>
<feature type="domain" description="FMN-binding" evidence="16">
    <location>
        <begin position="54"/>
        <end position="150"/>
    </location>
</feature>
<dbReference type="GO" id="GO:0016020">
    <property type="term" value="C:membrane"/>
    <property type="evidence" value="ECO:0007669"/>
    <property type="project" value="InterPro"/>
</dbReference>
<dbReference type="InterPro" id="IPR007329">
    <property type="entry name" value="FMN-bd"/>
</dbReference>
<gene>
    <name evidence="17" type="ORF">RC74_13230</name>
</gene>
<dbReference type="Pfam" id="PF04205">
    <property type="entry name" value="FMN_bind"/>
    <property type="match status" value="1"/>
</dbReference>
<organism evidence="17 18">
    <name type="scientific">Falsihalocynthiibacter arcticus</name>
    <dbReference type="NCBI Taxonomy" id="1579316"/>
    <lineage>
        <taxon>Bacteria</taxon>
        <taxon>Pseudomonadati</taxon>
        <taxon>Pseudomonadota</taxon>
        <taxon>Alphaproteobacteria</taxon>
        <taxon>Rhodobacterales</taxon>
        <taxon>Roseobacteraceae</taxon>
        <taxon>Falsihalocynthiibacter</taxon>
    </lineage>
</organism>
<keyword evidence="7" id="KW-0812">Transmembrane</keyword>
<dbReference type="InterPro" id="IPR010204">
    <property type="entry name" value="NqrC"/>
</dbReference>
<keyword evidence="4" id="KW-0597">Phosphoprotein</keyword>
<keyword evidence="11" id="KW-0915">Sodium</keyword>
<evidence type="ECO:0000256" key="12">
    <source>
        <dbReference type="ARBA" id="ARBA00023065"/>
    </source>
</evidence>
<evidence type="ECO:0000256" key="14">
    <source>
        <dbReference type="ARBA" id="ARBA00023136"/>
    </source>
</evidence>
<evidence type="ECO:0000256" key="3">
    <source>
        <dbReference type="ARBA" id="ARBA00022519"/>
    </source>
</evidence>
<dbReference type="GO" id="GO:0010181">
    <property type="term" value="F:FMN binding"/>
    <property type="evidence" value="ECO:0007669"/>
    <property type="project" value="InterPro"/>
</dbReference>
<keyword evidence="18" id="KW-1185">Reference proteome</keyword>
<evidence type="ECO:0000313" key="17">
    <source>
        <dbReference type="EMBL" id="AML52110.1"/>
    </source>
</evidence>
<evidence type="ECO:0000256" key="7">
    <source>
        <dbReference type="ARBA" id="ARBA00022692"/>
    </source>
</evidence>
<keyword evidence="15" id="KW-0739">Sodium transport</keyword>
<evidence type="ECO:0000256" key="13">
    <source>
        <dbReference type="ARBA" id="ARBA00023075"/>
    </source>
</evidence>
<keyword evidence="2" id="KW-1003">Cell membrane</keyword>
<evidence type="ECO:0000256" key="8">
    <source>
        <dbReference type="ARBA" id="ARBA00022967"/>
    </source>
</evidence>
<dbReference type="GO" id="GO:0006814">
    <property type="term" value="P:sodium ion transport"/>
    <property type="evidence" value="ECO:0007669"/>
    <property type="project" value="UniProtKB-KW"/>
</dbReference>
<dbReference type="STRING" id="1579316.RC74_13230"/>
<dbReference type="KEGG" id="hat:RC74_13230"/>
<keyword evidence="12" id="KW-0406">Ion transport</keyword>
<dbReference type="PANTHER" id="PTHR37838">
    <property type="entry name" value="NA(+)-TRANSLOCATING NADH-QUINONE REDUCTASE SUBUNIT C"/>
    <property type="match status" value="1"/>
</dbReference>
<reference evidence="17 18" key="1">
    <citation type="submission" date="2016-02" db="EMBL/GenBank/DDBJ databases">
        <title>Complete genome sequence of Halocynthiibacter arcticus PAMC 20958t from arctic marine sediment.</title>
        <authorList>
            <person name="Lee Y.M."/>
            <person name="Baek K."/>
            <person name="Lee H.K."/>
            <person name="Shin S.C."/>
        </authorList>
    </citation>
    <scope>NUCLEOTIDE SEQUENCE [LARGE SCALE GENOMIC DNA]</scope>
    <source>
        <strain evidence="17">PAMC 20958</strain>
    </source>
</reference>
<evidence type="ECO:0000256" key="10">
    <source>
        <dbReference type="ARBA" id="ARBA00023027"/>
    </source>
</evidence>
<dbReference type="GO" id="GO:0016655">
    <property type="term" value="F:oxidoreductase activity, acting on NAD(P)H, quinone or similar compound as acceptor"/>
    <property type="evidence" value="ECO:0007669"/>
    <property type="project" value="InterPro"/>
</dbReference>
<proteinExistence type="predicted"/>
<dbReference type="EMBL" id="CP014327">
    <property type="protein sequence ID" value="AML52110.1"/>
    <property type="molecule type" value="Genomic_DNA"/>
</dbReference>
<evidence type="ECO:0000256" key="9">
    <source>
        <dbReference type="ARBA" id="ARBA00022989"/>
    </source>
</evidence>
<evidence type="ECO:0000256" key="2">
    <source>
        <dbReference type="ARBA" id="ARBA00022475"/>
    </source>
</evidence>